<reference evidence="16 20" key="2">
    <citation type="journal article" date="2017" name="Sci. Rep.">
        <title>Isolation and genomic characterization of a Dehalococcoides strain suggests genomic rearrangement during culture.</title>
        <authorList>
            <person name="Yohda M."/>
            <person name="Ikegami K."/>
            <person name="Aita Y."/>
            <person name="Kitajima M."/>
            <person name="Takechi A."/>
            <person name="Iwamoto M."/>
            <person name="Fukuda T."/>
            <person name="Tamura N."/>
            <person name="Shibasaki J."/>
            <person name="Koike S."/>
            <person name="Komatsu D."/>
            <person name="Miyagi S."/>
            <person name="Nishimura M."/>
            <person name="Uchino Y."/>
            <person name="Shiroma A."/>
            <person name="Shimoji M."/>
            <person name="Tamotsu H."/>
            <person name="Ashimine N."/>
            <person name="Shinzato M."/>
            <person name="Ohki S."/>
            <person name="Nakano K."/>
            <person name="Teruya K."/>
            <person name="Satou K."/>
            <person name="Hirano T."/>
            <person name="Yagi O."/>
        </authorList>
    </citation>
    <scope>NUCLEOTIDE SEQUENCE [LARGE SCALE GENOMIC DNA]</scope>
    <source>
        <strain evidence="16 20">UCH-ATV1</strain>
    </source>
</reference>
<dbReference type="Proteomes" id="UP000053577">
    <property type="component" value="Unassembled WGS sequence"/>
</dbReference>
<evidence type="ECO:0000256" key="12">
    <source>
        <dbReference type="ARBA" id="ARBA00037847"/>
    </source>
</evidence>
<evidence type="ECO:0000313" key="19">
    <source>
        <dbReference type="Proteomes" id="UP000053577"/>
    </source>
</evidence>
<dbReference type="InterPro" id="IPR005864">
    <property type="entry name" value="ATP_synth_F0_bsu_bac"/>
</dbReference>
<dbReference type="GO" id="GO:0046961">
    <property type="term" value="F:proton-transporting ATPase activity, rotational mechanism"/>
    <property type="evidence" value="ECO:0007669"/>
    <property type="project" value="TreeGrafter"/>
</dbReference>
<dbReference type="SUPFAM" id="SSF81573">
    <property type="entry name" value="F1F0 ATP synthase subunit B, membrane domain"/>
    <property type="match status" value="1"/>
</dbReference>
<dbReference type="InterPro" id="IPR050059">
    <property type="entry name" value="ATP_synthase_B_chain"/>
</dbReference>
<comment type="subunit">
    <text evidence="13">F-type ATPases have 2 components, F(1) - the catalytic core - and F(0) - the membrane proton channel. F(1) has five subunits: alpha(3), beta(3), gamma(1), delta(1), epsilon(1). F(0) has three main subunits: a(1), b(2) and c(10-14). The alpha and beta chains form an alternating ring which encloses part of the gamma chain. F(1) is attached to F(0) by a central stalk formed by the gamma and epsilon chains, while a peripheral stalk is formed by the delta and b chains.</text>
</comment>
<evidence type="ECO:0000313" key="16">
    <source>
        <dbReference type="EMBL" id="BAZ97073.1"/>
    </source>
</evidence>
<dbReference type="GO" id="GO:0045259">
    <property type="term" value="C:proton-transporting ATP synthase complex"/>
    <property type="evidence" value="ECO:0007669"/>
    <property type="project" value="UniProtKB-KW"/>
</dbReference>
<sequence length="169" mass="19164">MEKLAELGINIPSFIAQVVNFGLLLGLLYLFAYKPILAKLDERSARIKESMERTDQVKEQAQRAEEEFKKKIGEASQQGQLVIERAVKTGDEIRQKAIEEARAEAEAMLSRARTEIRQERDEVVDQLRKEFAELTILAAGKVIDQSLDKKAHQALIDSVLENSTNLRKN</sequence>
<feature type="coiled-coil region" evidence="15">
    <location>
        <begin position="47"/>
        <end position="129"/>
    </location>
</feature>
<keyword evidence="10 13" id="KW-0066">ATP synthesis</keyword>
<comment type="function">
    <text evidence="11 13">F(1)F(0) ATP synthase produces ATP from ADP in the presence of a proton or sodium gradient. F-type ATPases consist of two structural domains, F(1) containing the extramembraneous catalytic core and F(0) containing the membrane proton channel, linked together by a central stalk and a peripheral stalk. During catalysis, ATP synthesis in the catalytic domain of F(1) is coupled via a rotary mechanism of the central stalk subunits to proton translocation.</text>
</comment>
<dbReference type="Proteomes" id="UP001327986">
    <property type="component" value="Chromosome"/>
</dbReference>
<evidence type="ECO:0000256" key="13">
    <source>
        <dbReference type="HAMAP-Rule" id="MF_01398"/>
    </source>
</evidence>
<dbReference type="AlphaFoldDB" id="A0A0V8M4U3"/>
<evidence type="ECO:0000256" key="1">
    <source>
        <dbReference type="ARBA" id="ARBA00005513"/>
    </source>
</evidence>
<feature type="transmembrane region" description="Helical" evidence="13">
    <location>
        <begin position="14"/>
        <end position="33"/>
    </location>
</feature>
<dbReference type="PANTHER" id="PTHR33445:SF1">
    <property type="entry name" value="ATP SYNTHASE SUBUNIT B"/>
    <property type="match status" value="1"/>
</dbReference>
<accession>A0A0V8M4U3</accession>
<evidence type="ECO:0000256" key="7">
    <source>
        <dbReference type="ARBA" id="ARBA00022989"/>
    </source>
</evidence>
<keyword evidence="2 13" id="KW-0813">Transport</keyword>
<comment type="similarity">
    <text evidence="1 13 14">Belongs to the ATPase B chain family.</text>
</comment>
<keyword evidence="9 13" id="KW-0472">Membrane</keyword>
<evidence type="ECO:0000313" key="17">
    <source>
        <dbReference type="EMBL" id="KSV18633.1"/>
    </source>
</evidence>
<comment type="function">
    <text evidence="13">Component of the F(0) channel, it forms part of the peripheral stalk, linking F(1) to F(0).</text>
</comment>
<dbReference type="NCBIfam" id="TIGR01144">
    <property type="entry name" value="ATP_synt_b"/>
    <property type="match status" value="1"/>
</dbReference>
<dbReference type="Proteomes" id="UP000218257">
    <property type="component" value="Chromosome"/>
</dbReference>
<evidence type="ECO:0000256" key="6">
    <source>
        <dbReference type="ARBA" id="ARBA00022781"/>
    </source>
</evidence>
<organism evidence="17 19">
    <name type="scientific">Dehalococcoides mccartyi</name>
    <dbReference type="NCBI Taxonomy" id="61435"/>
    <lineage>
        <taxon>Bacteria</taxon>
        <taxon>Bacillati</taxon>
        <taxon>Chloroflexota</taxon>
        <taxon>Dehalococcoidia</taxon>
        <taxon>Dehalococcoidales</taxon>
        <taxon>Dehalococcoidaceae</taxon>
        <taxon>Dehalococcoides</taxon>
    </lineage>
</organism>
<keyword evidence="4 13" id="KW-0138">CF(0)</keyword>
<dbReference type="PANTHER" id="PTHR33445">
    <property type="entry name" value="ATP SYNTHASE SUBUNIT B', CHLOROPLASTIC"/>
    <property type="match status" value="1"/>
</dbReference>
<keyword evidence="8 13" id="KW-0406">Ion transport</keyword>
<dbReference type="PATRIC" id="fig|243164.10.peg.538"/>
<dbReference type="GO" id="GO:0005886">
    <property type="term" value="C:plasma membrane"/>
    <property type="evidence" value="ECO:0007669"/>
    <property type="project" value="UniProtKB-SubCell"/>
</dbReference>
<reference evidence="17 19" key="1">
    <citation type="journal article" date="2015" name="Sci. Rep.">
        <title>A comparative genomics and reductive dehalogenase gene transcription study of two chloroethene-respiring bacteria, Dehalococcoides mccartyi strains MB and 11a.</title>
        <authorList>
            <person name="Low A."/>
            <person name="Shen Z."/>
            <person name="Cheng D."/>
            <person name="Rogers M.J."/>
            <person name="Lee P.K."/>
            <person name="He J."/>
        </authorList>
    </citation>
    <scope>NUCLEOTIDE SEQUENCE [LARGE SCALE GENOMIC DNA]</scope>
    <source>
        <strain evidence="17 19">MB</strain>
    </source>
</reference>
<dbReference type="CDD" id="cd06503">
    <property type="entry name" value="ATP-synt_Fo_b"/>
    <property type="match status" value="1"/>
</dbReference>
<evidence type="ECO:0000256" key="2">
    <source>
        <dbReference type="ARBA" id="ARBA00022448"/>
    </source>
</evidence>
<dbReference type="GO" id="GO:0046933">
    <property type="term" value="F:proton-transporting ATP synthase activity, rotational mechanism"/>
    <property type="evidence" value="ECO:0007669"/>
    <property type="project" value="UniProtKB-UniRule"/>
</dbReference>
<proteinExistence type="inferred from homology"/>
<dbReference type="GeneID" id="3230098"/>
<keyword evidence="15" id="KW-0175">Coiled coil</keyword>
<evidence type="ECO:0000256" key="11">
    <source>
        <dbReference type="ARBA" id="ARBA00025198"/>
    </source>
</evidence>
<dbReference type="eggNOG" id="COG0711">
    <property type="taxonomic scope" value="Bacteria"/>
</dbReference>
<keyword evidence="5 13" id="KW-0812">Transmembrane</keyword>
<protein>
    <recommendedName>
        <fullName evidence="13">ATP synthase subunit b</fullName>
    </recommendedName>
    <alternativeName>
        <fullName evidence="13">ATP synthase F(0) sector subunit b</fullName>
    </alternativeName>
    <alternativeName>
        <fullName evidence="13">ATPase subunit I</fullName>
    </alternativeName>
    <alternativeName>
        <fullName evidence="13">F-type ATPase subunit b</fullName>
        <shortName evidence="13">F-ATPase subunit b</shortName>
    </alternativeName>
</protein>
<evidence type="ECO:0000256" key="5">
    <source>
        <dbReference type="ARBA" id="ARBA00022692"/>
    </source>
</evidence>
<evidence type="ECO:0000256" key="9">
    <source>
        <dbReference type="ARBA" id="ARBA00023136"/>
    </source>
</evidence>
<evidence type="ECO:0000256" key="4">
    <source>
        <dbReference type="ARBA" id="ARBA00022547"/>
    </source>
</evidence>
<dbReference type="Pfam" id="PF00430">
    <property type="entry name" value="ATP-synt_B"/>
    <property type="match status" value="1"/>
</dbReference>
<reference evidence="18" key="3">
    <citation type="submission" date="2023-12" db="EMBL/GenBank/DDBJ databases">
        <title>Isolation of organohalide respiring bacteria Dehalococcoides mccartyi strain GPTCE1 in groundwater collected near a chemical plant in Suzhou, China.</title>
        <authorList>
            <person name="Liu G."/>
        </authorList>
    </citation>
    <scope>NUCLEOTIDE SEQUENCE</scope>
    <source>
        <strain evidence="18">GPTCE1</strain>
    </source>
</reference>
<dbReference type="OrthoDB" id="5518984at2"/>
<dbReference type="InterPro" id="IPR028987">
    <property type="entry name" value="ATP_synth_B-like_membr_sf"/>
</dbReference>
<dbReference type="EMBL" id="CP141531">
    <property type="protein sequence ID" value="WRO07774.1"/>
    <property type="molecule type" value="Genomic_DNA"/>
</dbReference>
<dbReference type="EMBL" id="JGYD01000010">
    <property type="protein sequence ID" value="KSV18633.1"/>
    <property type="molecule type" value="Genomic_DNA"/>
</dbReference>
<dbReference type="RefSeq" id="WP_010936336.1">
    <property type="nucleotide sequence ID" value="NZ_AP017649.1"/>
</dbReference>
<dbReference type="SMR" id="A0A0V8M4U3"/>
<keyword evidence="7 13" id="KW-1133">Transmembrane helix</keyword>
<dbReference type="Gene3D" id="1.20.5.620">
    <property type="entry name" value="F1F0 ATP synthase subunit B, membrane domain"/>
    <property type="match status" value="1"/>
</dbReference>
<evidence type="ECO:0000256" key="3">
    <source>
        <dbReference type="ARBA" id="ARBA00022475"/>
    </source>
</evidence>
<evidence type="ECO:0000256" key="15">
    <source>
        <dbReference type="SAM" id="Coils"/>
    </source>
</evidence>
<evidence type="ECO:0000256" key="10">
    <source>
        <dbReference type="ARBA" id="ARBA00023310"/>
    </source>
</evidence>
<keyword evidence="3 13" id="KW-1003">Cell membrane</keyword>
<keyword evidence="6 13" id="KW-0375">Hydrogen ion transport</keyword>
<evidence type="ECO:0000313" key="20">
    <source>
        <dbReference type="Proteomes" id="UP000218257"/>
    </source>
</evidence>
<gene>
    <name evidence="13 18" type="primary">atpF</name>
    <name evidence="17" type="ORF">DA01_01275</name>
    <name evidence="16" type="ORF">DEHALATV1_0445</name>
    <name evidence="18" type="ORF">VLL09_02495</name>
</gene>
<evidence type="ECO:0000256" key="14">
    <source>
        <dbReference type="RuleBase" id="RU003848"/>
    </source>
</evidence>
<dbReference type="GO" id="GO:0012505">
    <property type="term" value="C:endomembrane system"/>
    <property type="evidence" value="ECO:0007669"/>
    <property type="project" value="UniProtKB-SubCell"/>
</dbReference>
<dbReference type="HAMAP" id="MF_01398">
    <property type="entry name" value="ATP_synth_b_bprime"/>
    <property type="match status" value="1"/>
</dbReference>
<dbReference type="InterPro" id="IPR002146">
    <property type="entry name" value="ATP_synth_b/b'su_bac/chlpt"/>
</dbReference>
<comment type="subcellular location">
    <subcellularLocation>
        <location evidence="13">Cell membrane</location>
        <topology evidence="13">Single-pass membrane protein</topology>
    </subcellularLocation>
    <subcellularLocation>
        <location evidence="12">Endomembrane system</location>
        <topology evidence="12">Single-pass membrane protein</topology>
    </subcellularLocation>
</comment>
<name>A0A0V8M4U3_9CHLR</name>
<evidence type="ECO:0000313" key="18">
    <source>
        <dbReference type="EMBL" id="WRO07774.1"/>
    </source>
</evidence>
<evidence type="ECO:0000256" key="8">
    <source>
        <dbReference type="ARBA" id="ARBA00023065"/>
    </source>
</evidence>
<dbReference type="EMBL" id="AP017649">
    <property type="protein sequence ID" value="BAZ97073.1"/>
    <property type="molecule type" value="Genomic_DNA"/>
</dbReference>